<keyword evidence="3" id="KW-0963">Cytoplasm</keyword>
<dbReference type="CDD" id="cd09557">
    <property type="entry name" value="SAM_Smaug"/>
    <property type="match status" value="1"/>
</dbReference>
<dbReference type="InterPro" id="IPR001660">
    <property type="entry name" value="SAM"/>
</dbReference>
<dbReference type="Pfam" id="PF26034">
    <property type="entry name" value="PHAT_SMAUG"/>
    <property type="match status" value="1"/>
</dbReference>
<feature type="non-terminal residue" evidence="7">
    <location>
        <position position="534"/>
    </location>
</feature>
<keyword evidence="8" id="KW-1185">Reference proteome</keyword>
<comment type="caution">
    <text evidence="7">The sequence shown here is derived from an EMBL/GenBank/DDBJ whole genome shotgun (WGS) entry which is preliminary data.</text>
</comment>
<gene>
    <name evidence="7" type="primary">Samd4b</name>
    <name evidence="7" type="ORF">MOLATE_R01251</name>
</gene>
<evidence type="ECO:0000256" key="4">
    <source>
        <dbReference type="ARBA" id="ARBA00022491"/>
    </source>
</evidence>
<feature type="region of interest" description="Disordered" evidence="5">
    <location>
        <begin position="246"/>
        <end position="322"/>
    </location>
</feature>
<evidence type="ECO:0000259" key="6">
    <source>
        <dbReference type="SMART" id="SM00454"/>
    </source>
</evidence>
<dbReference type="InterPro" id="IPR050897">
    <property type="entry name" value="SMAUG/VTS1_RNA-bind"/>
</dbReference>
<accession>A0A7L3V7F7</accession>
<feature type="compositionally biased region" description="Low complexity" evidence="5">
    <location>
        <begin position="184"/>
        <end position="194"/>
    </location>
</feature>
<comment type="subcellular location">
    <subcellularLocation>
        <location evidence="1">Cytoplasm</location>
    </subcellularLocation>
</comment>
<dbReference type="Gene3D" id="1.10.150.50">
    <property type="entry name" value="Transcription Factor, Ets-1"/>
    <property type="match status" value="1"/>
</dbReference>
<dbReference type="InterPro" id="IPR058599">
    <property type="entry name" value="PHAT_Smg/ZCCHC2-like"/>
</dbReference>
<dbReference type="SMART" id="SM00454">
    <property type="entry name" value="SAM"/>
    <property type="match status" value="1"/>
</dbReference>
<comment type="similarity">
    <text evidence="2">Belongs to the SMAUG family.</text>
</comment>
<evidence type="ECO:0000256" key="3">
    <source>
        <dbReference type="ARBA" id="ARBA00022490"/>
    </source>
</evidence>
<sequence length="534" mass="57649">MMFREQVGIVAGWFRGWSECEQTVALLALLKRVTRTQARFLQLCLEHSLADCPDIHLLEAEANSAAAISQWPQEPAEAAVALLLAHLPLLQPGNAAAKAEYMKRLQKVLADAIESNRCVEESRQLLSYALIHPATTADDRSALALWLGHLEERLAPPGPPAQRRPPAHEWPPEPPEAGGGGGWPEQQQQQQQHGTGTGTGTGTAPRENGHPAFQGGGGVCSHRFPPFPPALPCQLHPSPLKRSLALVPGTAQPSPGGDWAGSGGGPEEPPSPAGPPQPRGAPLAPQGFGEHAPLSPQSSVASSGSEHTEERNSFQEDGSGMKDVPSWLKSLRLHKYAALFAQMSYEEMMTLTEHHLESQNVTKGARHKIALSIQKLRERQSVLRALEKDILEGGNLWTALQELQQMLGTPIKAFRPPPPPGPPDGAPPEPPNPPAPAEAEPPGAAVPDGDIPGQFTRVMGKVCTQLLVSRPDEENISSYLQLLEKCLSHEVPWGWGGAFTETQKKRLQSWKQQVLKLLRAFPKKGPLDGPPGYR</sequence>
<dbReference type="InterPro" id="IPR013761">
    <property type="entry name" value="SAM/pointed_sf"/>
</dbReference>
<feature type="region of interest" description="Disordered" evidence="5">
    <location>
        <begin position="410"/>
        <end position="453"/>
    </location>
</feature>
<feature type="compositionally biased region" description="Pro residues" evidence="5">
    <location>
        <begin position="267"/>
        <end position="279"/>
    </location>
</feature>
<feature type="region of interest" description="Disordered" evidence="5">
    <location>
        <begin position="154"/>
        <end position="220"/>
    </location>
</feature>
<reference evidence="7 8" key="1">
    <citation type="submission" date="2019-09" db="EMBL/GenBank/DDBJ databases">
        <title>Bird 10,000 Genomes (B10K) Project - Family phase.</title>
        <authorList>
            <person name="Zhang G."/>
        </authorList>
    </citation>
    <scope>NUCLEOTIDE SEQUENCE [LARGE SCALE GENOMIC DNA]</scope>
    <source>
        <strain evidence="7">OUT-0049</strain>
        <tissue evidence="7">Muscle</tissue>
    </source>
</reference>
<dbReference type="AlphaFoldDB" id="A0A7L3V7F7"/>
<dbReference type="GO" id="GO:0030371">
    <property type="term" value="F:translation repressor activity"/>
    <property type="evidence" value="ECO:0007669"/>
    <property type="project" value="InterPro"/>
</dbReference>
<dbReference type="InterPro" id="IPR037634">
    <property type="entry name" value="Smaug_SAM"/>
</dbReference>
<feature type="compositionally biased region" description="Pro residues" evidence="5">
    <location>
        <begin position="415"/>
        <end position="436"/>
    </location>
</feature>
<feature type="domain" description="SAM" evidence="6">
    <location>
        <begin position="316"/>
        <end position="379"/>
    </location>
</feature>
<feature type="non-terminal residue" evidence="7">
    <location>
        <position position="1"/>
    </location>
</feature>
<organism evidence="7 8">
    <name type="scientific">Molothrus ater</name>
    <name type="common">Brown-headed cowbird</name>
    <dbReference type="NCBI Taxonomy" id="84834"/>
    <lineage>
        <taxon>Eukaryota</taxon>
        <taxon>Metazoa</taxon>
        <taxon>Chordata</taxon>
        <taxon>Craniata</taxon>
        <taxon>Vertebrata</taxon>
        <taxon>Euteleostomi</taxon>
        <taxon>Archelosauria</taxon>
        <taxon>Archosauria</taxon>
        <taxon>Dinosauria</taxon>
        <taxon>Saurischia</taxon>
        <taxon>Theropoda</taxon>
        <taxon>Coelurosauria</taxon>
        <taxon>Aves</taxon>
        <taxon>Neognathae</taxon>
        <taxon>Neoaves</taxon>
        <taxon>Telluraves</taxon>
        <taxon>Australaves</taxon>
        <taxon>Passeriformes</taxon>
        <taxon>Passeroidea</taxon>
        <taxon>Icteridae</taxon>
        <taxon>Molothrus</taxon>
    </lineage>
</organism>
<evidence type="ECO:0000256" key="5">
    <source>
        <dbReference type="SAM" id="MobiDB-lite"/>
    </source>
</evidence>
<evidence type="ECO:0000313" key="7">
    <source>
        <dbReference type="EMBL" id="NXV60354.1"/>
    </source>
</evidence>
<proteinExistence type="inferred from homology"/>
<dbReference type="PANTHER" id="PTHR12515:SF9">
    <property type="entry name" value="PROTEIN SMAUG HOMOLOG 2"/>
    <property type="match status" value="1"/>
</dbReference>
<feature type="compositionally biased region" description="Low complexity" evidence="5">
    <location>
        <begin position="437"/>
        <end position="450"/>
    </location>
</feature>
<dbReference type="GO" id="GO:0003729">
    <property type="term" value="F:mRNA binding"/>
    <property type="evidence" value="ECO:0007669"/>
    <property type="project" value="TreeGrafter"/>
</dbReference>
<dbReference type="GO" id="GO:0000932">
    <property type="term" value="C:P-body"/>
    <property type="evidence" value="ECO:0007669"/>
    <property type="project" value="TreeGrafter"/>
</dbReference>
<protein>
    <submittedName>
        <fullName evidence="7">SMAG2 protein</fullName>
    </submittedName>
</protein>
<feature type="compositionally biased region" description="Pro residues" evidence="5">
    <location>
        <begin position="156"/>
        <end position="165"/>
    </location>
</feature>
<dbReference type="FunFam" id="1.10.150.50:FF:000013">
    <property type="entry name" value="Protein Smaug homolog 1 isoform 2"/>
    <property type="match status" value="1"/>
</dbReference>
<dbReference type="Proteomes" id="UP000553862">
    <property type="component" value="Unassembled WGS sequence"/>
</dbReference>
<dbReference type="Pfam" id="PF00536">
    <property type="entry name" value="SAM_1"/>
    <property type="match status" value="1"/>
</dbReference>
<dbReference type="FunFam" id="1.25.40.170:FF:000003">
    <property type="entry name" value="Sterile alpha motif domain-containing 4A"/>
    <property type="match status" value="1"/>
</dbReference>
<dbReference type="InterPro" id="IPR037093">
    <property type="entry name" value="PHAT_dom_sf"/>
</dbReference>
<dbReference type="Gene3D" id="1.25.40.170">
    <property type="entry name" value="Smaug, PHAT domain"/>
    <property type="match status" value="1"/>
</dbReference>
<name>A0A7L3V7F7_MOLAT</name>
<dbReference type="PANTHER" id="PTHR12515">
    <property type="entry name" value="STERILE ALPHA MOTIF DOMAIN CONTAINING PROTEIN 4-RELATED"/>
    <property type="match status" value="1"/>
</dbReference>
<dbReference type="EMBL" id="VZUF01142337">
    <property type="protein sequence ID" value="NXV60354.1"/>
    <property type="molecule type" value="Genomic_DNA"/>
</dbReference>
<dbReference type="GO" id="GO:0000289">
    <property type="term" value="P:nuclear-transcribed mRNA poly(A) tail shortening"/>
    <property type="evidence" value="ECO:0007669"/>
    <property type="project" value="TreeGrafter"/>
</dbReference>
<evidence type="ECO:0000313" key="8">
    <source>
        <dbReference type="Proteomes" id="UP000553862"/>
    </source>
</evidence>
<evidence type="ECO:0000256" key="2">
    <source>
        <dbReference type="ARBA" id="ARBA00008232"/>
    </source>
</evidence>
<keyword evidence="4" id="KW-0678">Repressor</keyword>
<feature type="compositionally biased region" description="Polar residues" evidence="5">
    <location>
        <begin position="295"/>
        <end position="305"/>
    </location>
</feature>
<dbReference type="SUPFAM" id="SSF47769">
    <property type="entry name" value="SAM/Pointed domain"/>
    <property type="match status" value="1"/>
</dbReference>
<evidence type="ECO:0000256" key="1">
    <source>
        <dbReference type="ARBA" id="ARBA00004496"/>
    </source>
</evidence>